<reference evidence="1" key="1">
    <citation type="submission" date="2018-05" db="EMBL/GenBank/DDBJ databases">
        <authorList>
            <person name="Lanie J.A."/>
            <person name="Ng W.-L."/>
            <person name="Kazmierczak K.M."/>
            <person name="Andrzejewski T.M."/>
            <person name="Davidsen T.M."/>
            <person name="Wayne K.J."/>
            <person name="Tettelin H."/>
            <person name="Glass J.I."/>
            <person name="Rusch D."/>
            <person name="Podicherti R."/>
            <person name="Tsui H.-C.T."/>
            <person name="Winkler M.E."/>
        </authorList>
    </citation>
    <scope>NUCLEOTIDE SEQUENCE</scope>
</reference>
<evidence type="ECO:0000313" key="1">
    <source>
        <dbReference type="EMBL" id="SVC55403.1"/>
    </source>
</evidence>
<organism evidence="1">
    <name type="scientific">marine metagenome</name>
    <dbReference type="NCBI Taxonomy" id="408172"/>
    <lineage>
        <taxon>unclassified sequences</taxon>
        <taxon>metagenomes</taxon>
        <taxon>ecological metagenomes</taxon>
    </lineage>
</organism>
<dbReference type="AlphaFoldDB" id="A0A382N2J5"/>
<dbReference type="EMBL" id="UINC01097579">
    <property type="protein sequence ID" value="SVC55403.1"/>
    <property type="molecule type" value="Genomic_DNA"/>
</dbReference>
<sequence>MIITSAGTIKYIPIFNIMTPIPYPSISDSESISAYCNNVSEVKSG</sequence>
<feature type="non-terminal residue" evidence="1">
    <location>
        <position position="45"/>
    </location>
</feature>
<protein>
    <submittedName>
        <fullName evidence="1">Uncharacterized protein</fullName>
    </submittedName>
</protein>
<gene>
    <name evidence="1" type="ORF">METZ01_LOCUS308257</name>
</gene>
<name>A0A382N2J5_9ZZZZ</name>
<proteinExistence type="predicted"/>
<accession>A0A382N2J5</accession>